<dbReference type="OrthoDB" id="3579456at2"/>
<accession>U1MUH7</accession>
<name>U1MUH7_9MICO</name>
<sequence>MATPSSASGGAPESRKASVAPKAKRALYRWLPPDRIAIAVRTAVAAMVALGIGSVLPGGLSDYAYAAPLGAFITVGTTFFTIARAALQQALGLVLGAALGLAMLWIDIPALAKIGIIGAVGVVLQGAATLGIGASVVPVVAVLVILFGGADPDGYATGYVGQFTLGLVVGVVINALARPPLRDREAHRRINSAVLDLADRFDELAETLRGDWPPEREDWAAWGPELEGWVDALADDVREARESRRLNPRAKLRPHDVEHDEQAVAALRAVVHRSIDVLDALAGAAWAQPVEVSIDEAERHLAADAVEALAAHLRAWEELDGVEQASDASGTAIDALYEEAVTRARPESGLAAVVFALRAIRSRIDREAASRPQVQNP</sequence>
<feature type="transmembrane region" description="Helical" evidence="1">
    <location>
        <begin position="159"/>
        <end position="177"/>
    </location>
</feature>
<feature type="transmembrane region" description="Helical" evidence="1">
    <location>
        <begin position="120"/>
        <end position="147"/>
    </location>
</feature>
<reference evidence="2 3" key="1">
    <citation type="journal article" date="2013" name="Genome Announc.">
        <title>First draft genome sequence from a member of the genus agrococcus, isolated from modern microbialites.</title>
        <authorList>
            <person name="White R.A.III."/>
            <person name="Grassa C.J."/>
            <person name="Suttle C.A."/>
        </authorList>
    </citation>
    <scope>NUCLEOTIDE SEQUENCE [LARGE SCALE GENOMIC DNA]</scope>
    <source>
        <strain evidence="2 3">RW1</strain>
    </source>
</reference>
<protein>
    <recommendedName>
        <fullName evidence="4">FUSC family protein</fullName>
    </recommendedName>
</protein>
<keyword evidence="1" id="KW-0812">Transmembrane</keyword>
<keyword evidence="1" id="KW-0472">Membrane</keyword>
<keyword evidence="1" id="KW-1133">Transmembrane helix</keyword>
<comment type="caution">
    <text evidence="2">The sequence shown here is derived from an EMBL/GenBank/DDBJ whole genome shotgun (WGS) entry which is preliminary data.</text>
</comment>
<dbReference type="Proteomes" id="UP000016462">
    <property type="component" value="Unassembled WGS sequence"/>
</dbReference>
<dbReference type="RefSeq" id="WP_021010476.1">
    <property type="nucleotide sequence ID" value="NZ_ASHR01000024.1"/>
</dbReference>
<dbReference type="AlphaFoldDB" id="U1MUH7"/>
<organism evidence="2 3">
    <name type="scientific">Agrococcus pavilionensis RW1</name>
    <dbReference type="NCBI Taxonomy" id="1330458"/>
    <lineage>
        <taxon>Bacteria</taxon>
        <taxon>Bacillati</taxon>
        <taxon>Actinomycetota</taxon>
        <taxon>Actinomycetes</taxon>
        <taxon>Micrococcales</taxon>
        <taxon>Microbacteriaceae</taxon>
        <taxon>Agrococcus</taxon>
    </lineage>
</organism>
<feature type="transmembrane region" description="Helical" evidence="1">
    <location>
        <begin position="36"/>
        <end position="56"/>
    </location>
</feature>
<evidence type="ECO:0008006" key="4">
    <source>
        <dbReference type="Google" id="ProtNLM"/>
    </source>
</evidence>
<evidence type="ECO:0000313" key="3">
    <source>
        <dbReference type="Proteomes" id="UP000016462"/>
    </source>
</evidence>
<proteinExistence type="predicted"/>
<evidence type="ECO:0000313" key="2">
    <source>
        <dbReference type="EMBL" id="ERG64280.1"/>
    </source>
</evidence>
<evidence type="ECO:0000256" key="1">
    <source>
        <dbReference type="SAM" id="Phobius"/>
    </source>
</evidence>
<keyword evidence="3" id="KW-1185">Reference proteome</keyword>
<gene>
    <name evidence="2" type="ORF">L332_07415</name>
</gene>
<dbReference type="EMBL" id="ASHR01000024">
    <property type="protein sequence ID" value="ERG64280.1"/>
    <property type="molecule type" value="Genomic_DNA"/>
</dbReference>
<feature type="transmembrane region" description="Helical" evidence="1">
    <location>
        <begin position="63"/>
        <end position="83"/>
    </location>
</feature>